<keyword evidence="2" id="KW-0805">Transcription regulation</keyword>
<feature type="domain" description="RNA polymerase sigma factor 70 region 4 type 2" evidence="6">
    <location>
        <begin position="132"/>
        <end position="174"/>
    </location>
</feature>
<evidence type="ECO:0000259" key="5">
    <source>
        <dbReference type="Pfam" id="PF04542"/>
    </source>
</evidence>
<dbReference type="InterPro" id="IPR013249">
    <property type="entry name" value="RNA_pol_sigma70_r4_t2"/>
</dbReference>
<dbReference type="SUPFAM" id="SSF88946">
    <property type="entry name" value="Sigma2 domain of RNA polymerase sigma factors"/>
    <property type="match status" value="1"/>
</dbReference>
<evidence type="ECO:0000259" key="6">
    <source>
        <dbReference type="Pfam" id="PF08281"/>
    </source>
</evidence>
<organism evidence="7 8">
    <name type="scientific">Cellulomonas cellasea</name>
    <dbReference type="NCBI Taxonomy" id="43670"/>
    <lineage>
        <taxon>Bacteria</taxon>
        <taxon>Bacillati</taxon>
        <taxon>Actinomycetota</taxon>
        <taxon>Actinomycetes</taxon>
        <taxon>Micrococcales</taxon>
        <taxon>Cellulomonadaceae</taxon>
        <taxon>Cellulomonas</taxon>
    </lineage>
</organism>
<sequence length="188" mass="20960">MRDDSDEMVWRLVLSGDSRRYGTIWDRHRDRIFRHLIASGHTPTSAEDLTATTFLELWRRRRAVRFVDGSLLPWLIVTARNVSRNDARGRRRYERFLAALPAAPDVPDPAEGFADRDDEHLVALRAAIAAAGPADATLLAMTAVEGFTTREAATALGLSESAAKMRLSRLRARLRTAVTAQPLPQGRS</sequence>
<evidence type="ECO:0000313" key="7">
    <source>
        <dbReference type="EMBL" id="MBB2924087.1"/>
    </source>
</evidence>
<dbReference type="InterPro" id="IPR014284">
    <property type="entry name" value="RNA_pol_sigma-70_dom"/>
</dbReference>
<dbReference type="Pfam" id="PF08281">
    <property type="entry name" value="Sigma70_r4_2"/>
    <property type="match status" value="1"/>
</dbReference>
<reference evidence="7 8" key="2">
    <citation type="submission" date="2020-08" db="EMBL/GenBank/DDBJ databases">
        <authorList>
            <person name="Partida-Martinez L."/>
            <person name="Huntemann M."/>
            <person name="Clum A."/>
            <person name="Wang J."/>
            <person name="Palaniappan K."/>
            <person name="Ritter S."/>
            <person name="Chen I.-M."/>
            <person name="Stamatis D."/>
            <person name="Reddy T."/>
            <person name="O'Malley R."/>
            <person name="Daum C."/>
            <person name="Shapiro N."/>
            <person name="Ivanova N."/>
            <person name="Kyrpides N."/>
            <person name="Woyke T."/>
        </authorList>
    </citation>
    <scope>NUCLEOTIDE SEQUENCE [LARGE SCALE GENOMIC DNA]</scope>
    <source>
        <strain evidence="7 8">RAS26</strain>
    </source>
</reference>
<accession>A0A7W4UH56</accession>
<dbReference type="Pfam" id="PF04542">
    <property type="entry name" value="Sigma70_r2"/>
    <property type="match status" value="1"/>
</dbReference>
<dbReference type="NCBIfam" id="TIGR02937">
    <property type="entry name" value="sigma70-ECF"/>
    <property type="match status" value="1"/>
</dbReference>
<dbReference type="InterPro" id="IPR007627">
    <property type="entry name" value="RNA_pol_sigma70_r2"/>
</dbReference>
<dbReference type="AlphaFoldDB" id="A0A7W4UH56"/>
<reference evidence="7 8" key="1">
    <citation type="submission" date="2020-08" db="EMBL/GenBank/DDBJ databases">
        <title>The Agave Microbiome: Exploring the role of microbial communities in plant adaptations to desert environments.</title>
        <authorList>
            <person name="Partida-Martinez L.P."/>
        </authorList>
    </citation>
    <scope>NUCLEOTIDE SEQUENCE [LARGE SCALE GENOMIC DNA]</scope>
    <source>
        <strain evidence="7 8">RAS26</strain>
    </source>
</reference>
<dbReference type="InterPro" id="IPR036388">
    <property type="entry name" value="WH-like_DNA-bd_sf"/>
</dbReference>
<dbReference type="SUPFAM" id="SSF88659">
    <property type="entry name" value="Sigma3 and sigma4 domains of RNA polymerase sigma factors"/>
    <property type="match status" value="1"/>
</dbReference>
<proteinExistence type="inferred from homology"/>
<dbReference type="Proteomes" id="UP000518206">
    <property type="component" value="Unassembled WGS sequence"/>
</dbReference>
<evidence type="ECO:0000313" key="8">
    <source>
        <dbReference type="Proteomes" id="UP000518206"/>
    </source>
</evidence>
<dbReference type="Gene3D" id="1.10.1740.10">
    <property type="match status" value="1"/>
</dbReference>
<dbReference type="GO" id="GO:0016987">
    <property type="term" value="F:sigma factor activity"/>
    <property type="evidence" value="ECO:0007669"/>
    <property type="project" value="UniProtKB-KW"/>
</dbReference>
<dbReference type="InterPro" id="IPR013324">
    <property type="entry name" value="RNA_pol_sigma_r3/r4-like"/>
</dbReference>
<name>A0A7W4UH56_9CELL</name>
<dbReference type="RefSeq" id="WP_183296875.1">
    <property type="nucleotide sequence ID" value="NZ_JACHVX010000004.1"/>
</dbReference>
<dbReference type="Gene3D" id="1.10.10.10">
    <property type="entry name" value="Winged helix-like DNA-binding domain superfamily/Winged helix DNA-binding domain"/>
    <property type="match status" value="1"/>
</dbReference>
<dbReference type="GO" id="GO:0003677">
    <property type="term" value="F:DNA binding"/>
    <property type="evidence" value="ECO:0007669"/>
    <property type="project" value="InterPro"/>
</dbReference>
<comment type="caution">
    <text evidence="7">The sequence shown here is derived from an EMBL/GenBank/DDBJ whole genome shotgun (WGS) entry which is preliminary data.</text>
</comment>
<gene>
    <name evidence="7" type="ORF">FHR80_003015</name>
</gene>
<evidence type="ECO:0000256" key="4">
    <source>
        <dbReference type="ARBA" id="ARBA00023163"/>
    </source>
</evidence>
<evidence type="ECO:0000256" key="1">
    <source>
        <dbReference type="ARBA" id="ARBA00010641"/>
    </source>
</evidence>
<evidence type="ECO:0000256" key="3">
    <source>
        <dbReference type="ARBA" id="ARBA00023082"/>
    </source>
</evidence>
<feature type="domain" description="RNA polymerase sigma-70 region 2" evidence="5">
    <location>
        <begin position="25"/>
        <end position="92"/>
    </location>
</feature>
<protein>
    <submittedName>
        <fullName evidence="7">RNA polymerase sigma-70 factor (ECF subfamily)</fullName>
    </submittedName>
</protein>
<evidence type="ECO:0000256" key="2">
    <source>
        <dbReference type="ARBA" id="ARBA00023015"/>
    </source>
</evidence>
<dbReference type="PANTHER" id="PTHR43133:SF25">
    <property type="entry name" value="RNA POLYMERASE SIGMA FACTOR RFAY-RELATED"/>
    <property type="match status" value="1"/>
</dbReference>
<dbReference type="InterPro" id="IPR013325">
    <property type="entry name" value="RNA_pol_sigma_r2"/>
</dbReference>
<keyword evidence="4" id="KW-0804">Transcription</keyword>
<dbReference type="InterPro" id="IPR039425">
    <property type="entry name" value="RNA_pol_sigma-70-like"/>
</dbReference>
<keyword evidence="3" id="KW-0731">Sigma factor</keyword>
<dbReference type="GO" id="GO:0006352">
    <property type="term" value="P:DNA-templated transcription initiation"/>
    <property type="evidence" value="ECO:0007669"/>
    <property type="project" value="InterPro"/>
</dbReference>
<dbReference type="EMBL" id="JACHVX010000004">
    <property type="protein sequence ID" value="MBB2924087.1"/>
    <property type="molecule type" value="Genomic_DNA"/>
</dbReference>
<dbReference type="PANTHER" id="PTHR43133">
    <property type="entry name" value="RNA POLYMERASE ECF-TYPE SIGMA FACTO"/>
    <property type="match status" value="1"/>
</dbReference>
<comment type="similarity">
    <text evidence="1">Belongs to the sigma-70 factor family. ECF subfamily.</text>
</comment>